<sequence length="56" mass="6417">MLTGVDKPELQLPAPWQLSDSAPAEYMPSPAVQIQHWKKQVSKFNPSRREDKKKQA</sequence>
<proteinExistence type="predicted"/>
<dbReference type="InParanoid" id="G3HYJ5"/>
<dbReference type="AlphaFoldDB" id="G3HYJ5"/>
<evidence type="ECO:0000313" key="1">
    <source>
        <dbReference type="EMBL" id="EGV94977.1"/>
    </source>
</evidence>
<reference evidence="2" key="1">
    <citation type="journal article" date="2011" name="Nat. Biotechnol.">
        <title>The genomic sequence of the Chinese hamster ovary (CHO)-K1 cell line.</title>
        <authorList>
            <person name="Xu X."/>
            <person name="Nagarajan H."/>
            <person name="Lewis N.E."/>
            <person name="Pan S."/>
            <person name="Cai Z."/>
            <person name="Liu X."/>
            <person name="Chen W."/>
            <person name="Xie M."/>
            <person name="Wang W."/>
            <person name="Hammond S."/>
            <person name="Andersen M.R."/>
            <person name="Neff N."/>
            <person name="Passarelli B."/>
            <person name="Koh W."/>
            <person name="Fan H.C."/>
            <person name="Wang J."/>
            <person name="Gui Y."/>
            <person name="Lee K.H."/>
            <person name="Betenbaugh M.J."/>
            <person name="Quake S.R."/>
            <person name="Famili I."/>
            <person name="Palsson B.O."/>
            <person name="Wang J."/>
        </authorList>
    </citation>
    <scope>NUCLEOTIDE SEQUENCE [LARGE SCALE GENOMIC DNA]</scope>
    <source>
        <strain evidence="2">CHO K1 cell line</strain>
    </source>
</reference>
<organism evidence="1 2">
    <name type="scientific">Cricetulus griseus</name>
    <name type="common">Chinese hamster</name>
    <name type="synonym">Cricetulus barabensis griseus</name>
    <dbReference type="NCBI Taxonomy" id="10029"/>
    <lineage>
        <taxon>Eukaryota</taxon>
        <taxon>Metazoa</taxon>
        <taxon>Chordata</taxon>
        <taxon>Craniata</taxon>
        <taxon>Vertebrata</taxon>
        <taxon>Euteleostomi</taxon>
        <taxon>Mammalia</taxon>
        <taxon>Eutheria</taxon>
        <taxon>Euarchontoglires</taxon>
        <taxon>Glires</taxon>
        <taxon>Rodentia</taxon>
        <taxon>Myomorpha</taxon>
        <taxon>Muroidea</taxon>
        <taxon>Cricetidae</taxon>
        <taxon>Cricetinae</taxon>
        <taxon>Cricetulus</taxon>
    </lineage>
</organism>
<protein>
    <submittedName>
        <fullName evidence="1">Uncharacterized protein</fullName>
    </submittedName>
</protein>
<dbReference type="EMBL" id="JH000928">
    <property type="protein sequence ID" value="EGV94977.1"/>
    <property type="molecule type" value="Genomic_DNA"/>
</dbReference>
<name>G3HYJ5_CRIGR</name>
<gene>
    <name evidence="1" type="ORF">I79_016129</name>
</gene>
<accession>G3HYJ5</accession>
<dbReference type="Proteomes" id="UP000001075">
    <property type="component" value="Unassembled WGS sequence"/>
</dbReference>
<evidence type="ECO:0000313" key="2">
    <source>
        <dbReference type="Proteomes" id="UP000001075"/>
    </source>
</evidence>